<accession>A0A1B6DRC8</accession>
<evidence type="ECO:0000256" key="1">
    <source>
        <dbReference type="SAM" id="MobiDB-lite"/>
    </source>
</evidence>
<feature type="region of interest" description="Disordered" evidence="1">
    <location>
        <begin position="1"/>
        <end position="147"/>
    </location>
</feature>
<name>A0A1B6DRC8_9HEMI</name>
<feature type="compositionally biased region" description="Polar residues" evidence="1">
    <location>
        <begin position="64"/>
        <end position="75"/>
    </location>
</feature>
<gene>
    <name evidence="2" type="ORF">g.9726</name>
    <name evidence="3" type="ORF">g.9727</name>
    <name evidence="4" type="ORF">g.9728</name>
</gene>
<dbReference type="EMBL" id="GEDC01009076">
    <property type="protein sequence ID" value="JAS28222.1"/>
    <property type="molecule type" value="Transcribed_RNA"/>
</dbReference>
<dbReference type="EMBL" id="GEDC01020561">
    <property type="protein sequence ID" value="JAS16737.1"/>
    <property type="molecule type" value="Transcribed_RNA"/>
</dbReference>
<reference evidence="4" key="1">
    <citation type="submission" date="2015-12" db="EMBL/GenBank/DDBJ databases">
        <title>De novo transcriptome assembly of four potential Pierce s Disease insect vectors from Arizona vineyards.</title>
        <authorList>
            <person name="Tassone E.E."/>
        </authorList>
    </citation>
    <scope>NUCLEOTIDE SEQUENCE</scope>
</reference>
<evidence type="ECO:0000313" key="4">
    <source>
        <dbReference type="EMBL" id="JAS28222.1"/>
    </source>
</evidence>
<evidence type="ECO:0000313" key="3">
    <source>
        <dbReference type="EMBL" id="JAS16737.1"/>
    </source>
</evidence>
<feature type="compositionally biased region" description="Acidic residues" evidence="1">
    <location>
        <begin position="1"/>
        <end position="14"/>
    </location>
</feature>
<feature type="non-terminal residue" evidence="4">
    <location>
        <position position="147"/>
    </location>
</feature>
<feature type="compositionally biased region" description="Low complexity" evidence="1">
    <location>
        <begin position="105"/>
        <end position="147"/>
    </location>
</feature>
<sequence length="147" mass="15757">MDSEASSLEDEVGPDQDVLQPTGDINDTSDISDEDNISRAARSIESPPESPQIGKFDSPPPSPDNETLLANKQRNSTLEDSGSDSPSSYHSPRQEERNISPPLSPKSASPLSLHNVNESQNFSPSSNRSQSNNPKSPQSPTSIQSPS</sequence>
<organism evidence="4">
    <name type="scientific">Clastoptera arizonana</name>
    <name type="common">Arizona spittle bug</name>
    <dbReference type="NCBI Taxonomy" id="38151"/>
    <lineage>
        <taxon>Eukaryota</taxon>
        <taxon>Metazoa</taxon>
        <taxon>Ecdysozoa</taxon>
        <taxon>Arthropoda</taxon>
        <taxon>Hexapoda</taxon>
        <taxon>Insecta</taxon>
        <taxon>Pterygota</taxon>
        <taxon>Neoptera</taxon>
        <taxon>Paraneoptera</taxon>
        <taxon>Hemiptera</taxon>
        <taxon>Auchenorrhyncha</taxon>
        <taxon>Cercopoidea</taxon>
        <taxon>Clastopteridae</taxon>
        <taxon>Clastoptera</taxon>
    </lineage>
</organism>
<proteinExistence type="predicted"/>
<dbReference type="EMBL" id="GEDC01027160">
    <property type="protein sequence ID" value="JAS10138.1"/>
    <property type="molecule type" value="Transcribed_RNA"/>
</dbReference>
<dbReference type="AlphaFoldDB" id="A0A1B6DRC8"/>
<evidence type="ECO:0000313" key="2">
    <source>
        <dbReference type="EMBL" id="JAS10138.1"/>
    </source>
</evidence>
<feature type="compositionally biased region" description="Low complexity" evidence="1">
    <location>
        <begin position="76"/>
        <end position="91"/>
    </location>
</feature>
<protein>
    <submittedName>
        <fullName evidence="4">Uncharacterized protein</fullName>
    </submittedName>
</protein>